<evidence type="ECO:0000256" key="2">
    <source>
        <dbReference type="ARBA" id="ARBA00022525"/>
    </source>
</evidence>
<feature type="region of interest" description="Disordered" evidence="8">
    <location>
        <begin position="1"/>
        <end position="76"/>
    </location>
</feature>
<evidence type="ECO:0000256" key="4">
    <source>
        <dbReference type="ARBA" id="ARBA00022729"/>
    </source>
</evidence>
<feature type="compositionally biased region" description="Low complexity" evidence="8">
    <location>
        <begin position="153"/>
        <end position="166"/>
    </location>
</feature>
<dbReference type="Gene3D" id="2.60.120.40">
    <property type="match status" value="1"/>
</dbReference>
<dbReference type="InterPro" id="IPR052136">
    <property type="entry name" value="Adipolin/Erythroferrone-rel"/>
</dbReference>
<feature type="compositionally biased region" description="Low complexity" evidence="8">
    <location>
        <begin position="91"/>
        <end position="114"/>
    </location>
</feature>
<dbReference type="Proteomes" id="UP000694562">
    <property type="component" value="Unplaced"/>
</dbReference>
<keyword evidence="6" id="KW-0325">Glycoprotein</keyword>
<dbReference type="GO" id="GO:0046326">
    <property type="term" value="P:positive regulation of D-glucose import"/>
    <property type="evidence" value="ECO:0007669"/>
    <property type="project" value="TreeGrafter"/>
</dbReference>
<dbReference type="GO" id="GO:0005179">
    <property type="term" value="F:hormone activity"/>
    <property type="evidence" value="ECO:0007669"/>
    <property type="project" value="UniProtKB-KW"/>
</dbReference>
<evidence type="ECO:0000256" key="6">
    <source>
        <dbReference type="ARBA" id="ARBA00023180"/>
    </source>
</evidence>
<dbReference type="OrthoDB" id="6360045at2759"/>
<sequence length="389" mass="40002">MSQPRHRSVARLARLGRVTVPEAPHTRAEEPSRGAPRTPRGLAREGARPGGGSGALGAPAAGRDHPPGSGGGGMRLPELCLALLCAAVAGTDSPGAAREQPPGAAAAAGRAAEAGRGGPGAAAPRAGGVDPRQAWMLLAGSPGQASSSRARGRTGTVRDGTGAGTAPVPASGRSPGESPPAAWQVGVPGAVPGPPSVPEELGRELQLLLKGTHCPRGPLGGGGGGGAQVKTRRKAWEGREEEEESEGNPQAGSHRRVEAAFRCQTCENISIEQRARLELQLYYIPEREGMFHRGPGLNLTSGQYTAPITGYYTFTATPQSSWGNRLRVLICAQSCCQHNGYCRAQPSGLESGSDHVTISAAGVLYLQVSGASSTRDCGRKGAGRRLLWR</sequence>
<organism evidence="10 11">
    <name type="scientific">Falco tinnunculus</name>
    <name type="common">Common kestrel</name>
    <dbReference type="NCBI Taxonomy" id="100819"/>
    <lineage>
        <taxon>Eukaryota</taxon>
        <taxon>Metazoa</taxon>
        <taxon>Chordata</taxon>
        <taxon>Craniata</taxon>
        <taxon>Vertebrata</taxon>
        <taxon>Euteleostomi</taxon>
        <taxon>Archelosauria</taxon>
        <taxon>Archosauria</taxon>
        <taxon>Dinosauria</taxon>
        <taxon>Saurischia</taxon>
        <taxon>Theropoda</taxon>
        <taxon>Coelurosauria</taxon>
        <taxon>Aves</taxon>
        <taxon>Neognathae</taxon>
        <taxon>Neoaves</taxon>
        <taxon>Telluraves</taxon>
        <taxon>Australaves</taxon>
        <taxon>Falconiformes</taxon>
        <taxon>Falconidae</taxon>
        <taxon>Falco</taxon>
    </lineage>
</organism>
<evidence type="ECO:0000313" key="10">
    <source>
        <dbReference type="Ensembl" id="ENSFTIP00000001816.1"/>
    </source>
</evidence>
<feature type="region of interest" description="Disordered" evidence="8">
    <location>
        <begin position="212"/>
        <end position="254"/>
    </location>
</feature>
<dbReference type="AlphaFoldDB" id="A0A8C4TVV5"/>
<dbReference type="PANTHER" id="PTHR24019:SF11">
    <property type="entry name" value="ERYTHROFERRONE"/>
    <property type="match status" value="1"/>
</dbReference>
<feature type="region of interest" description="Disordered" evidence="8">
    <location>
        <begin position="91"/>
        <end position="183"/>
    </location>
</feature>
<proteinExistence type="inferred from homology"/>
<evidence type="ECO:0000256" key="7">
    <source>
        <dbReference type="ARBA" id="ARBA00038198"/>
    </source>
</evidence>
<reference evidence="10" key="2">
    <citation type="submission" date="2025-09" db="UniProtKB">
        <authorList>
            <consortium name="Ensembl"/>
        </authorList>
    </citation>
    <scope>IDENTIFICATION</scope>
</reference>
<keyword evidence="3" id="KW-0372">Hormone</keyword>
<feature type="compositionally biased region" description="Gly residues" evidence="8">
    <location>
        <begin position="218"/>
        <end position="227"/>
    </location>
</feature>
<keyword evidence="4" id="KW-0732">Signal</keyword>
<dbReference type="InterPro" id="IPR001073">
    <property type="entry name" value="C1q_dom"/>
</dbReference>
<dbReference type="PANTHER" id="PTHR24019">
    <property type="entry name" value="ADIPOLIN"/>
    <property type="match status" value="1"/>
</dbReference>
<dbReference type="Ensembl" id="ENSFTIT00000001906.1">
    <property type="protein sequence ID" value="ENSFTIP00000001816.1"/>
    <property type="gene ID" value="ENSFTIG00000001295.1"/>
</dbReference>
<dbReference type="GO" id="GO:0045721">
    <property type="term" value="P:negative regulation of gluconeogenesis"/>
    <property type="evidence" value="ECO:0007669"/>
    <property type="project" value="TreeGrafter"/>
</dbReference>
<evidence type="ECO:0000256" key="3">
    <source>
        <dbReference type="ARBA" id="ARBA00022702"/>
    </source>
</evidence>
<reference evidence="10" key="1">
    <citation type="submission" date="2025-08" db="UniProtKB">
        <authorList>
            <consortium name="Ensembl"/>
        </authorList>
    </citation>
    <scope>IDENTIFICATION</scope>
</reference>
<comment type="subcellular location">
    <subcellularLocation>
        <location evidence="1">Secreted</location>
    </subcellularLocation>
</comment>
<comment type="similarity">
    <text evidence="7">Belongs to the adipolin/erythroferrone family.</text>
</comment>
<keyword evidence="2" id="KW-0964">Secreted</keyword>
<name>A0A8C4TVV5_FALTI</name>
<evidence type="ECO:0000256" key="5">
    <source>
        <dbReference type="ARBA" id="ARBA00023157"/>
    </source>
</evidence>
<protein>
    <submittedName>
        <fullName evidence="10">Erythroferrone</fullName>
    </submittedName>
</protein>
<evidence type="ECO:0000256" key="1">
    <source>
        <dbReference type="ARBA" id="ARBA00004613"/>
    </source>
</evidence>
<dbReference type="InterPro" id="IPR008983">
    <property type="entry name" value="Tumour_necrosis_fac-like_dom"/>
</dbReference>
<feature type="domain" description="C1q" evidence="9">
    <location>
        <begin position="254"/>
        <end position="389"/>
    </location>
</feature>
<evidence type="ECO:0000313" key="11">
    <source>
        <dbReference type="Proteomes" id="UP000694562"/>
    </source>
</evidence>
<keyword evidence="11" id="KW-1185">Reference proteome</keyword>
<keyword evidence="5" id="KW-1015">Disulfide bond</keyword>
<dbReference type="PROSITE" id="PS50871">
    <property type="entry name" value="C1Q"/>
    <property type="match status" value="1"/>
</dbReference>
<evidence type="ECO:0000256" key="8">
    <source>
        <dbReference type="SAM" id="MobiDB-lite"/>
    </source>
</evidence>
<evidence type="ECO:0000259" key="9">
    <source>
        <dbReference type="PROSITE" id="PS50871"/>
    </source>
</evidence>
<dbReference type="GO" id="GO:0005615">
    <property type="term" value="C:extracellular space"/>
    <property type="evidence" value="ECO:0007669"/>
    <property type="project" value="TreeGrafter"/>
</dbReference>
<dbReference type="OMA" id="MGQWASV"/>
<dbReference type="GO" id="GO:0046628">
    <property type="term" value="P:positive regulation of insulin receptor signaling pathway"/>
    <property type="evidence" value="ECO:0007669"/>
    <property type="project" value="TreeGrafter"/>
</dbReference>
<accession>A0A8C4TVV5</accession>